<dbReference type="InterPro" id="IPR009014">
    <property type="entry name" value="Transketo_C/PFOR_II"/>
</dbReference>
<dbReference type="InterPro" id="IPR002880">
    <property type="entry name" value="Pyrv_Fd/Flavodoxin_OxRdtase_N"/>
</dbReference>
<dbReference type="GO" id="GO:0016491">
    <property type="term" value="F:oxidoreductase activity"/>
    <property type="evidence" value="ECO:0007669"/>
    <property type="project" value="UniProtKB-KW"/>
</dbReference>
<dbReference type="PANTHER" id="PTHR43088:SF1">
    <property type="entry name" value="SUBUNIT OF PYRUVATE:FLAVODOXIN OXIDOREDUCTASE"/>
    <property type="match status" value="1"/>
</dbReference>
<keyword evidence="1" id="KW-0560">Oxidoreductase</keyword>
<sequence length="360" mass="39073">MARVFMKGCEAIAEAAVRAGCRFFAGYPITPQNEIPEYFSRRLPEVGGTFVQGESEVASVNMVYGAASAGTRSMTSSSSPGIALKSEGISYCASARIPMVYANISRGGPGVGSIQPAQMDYYQATKASGNGGFEMMVFAPATVQEAVDMTYKAFDYADRDRNPVLILADGVIGTMMEPVVLPEMKSDEEVAAIKASKQSWACVGHALDYAHRSWIQPGQWSTVRMQEANEDAAALYASWEKEVQVEEYRLEDAELVMTAYGISARICKSSVDLLRAQGIKAGLIRPITLHPFPYKAYDHIDYSRVKAVLDVEMSIPAQFVTDVAAGVKDRCPIETCLCSGGNIMSRDKVLDAAKKIMEGK</sequence>
<proteinExistence type="predicted"/>
<dbReference type="InterPro" id="IPR029061">
    <property type="entry name" value="THDP-binding"/>
</dbReference>
<reference evidence="4" key="1">
    <citation type="submission" date="2020-08" db="EMBL/GenBank/DDBJ databases">
        <title>Genome public.</title>
        <authorList>
            <person name="Liu C."/>
            <person name="Sun Q."/>
        </authorList>
    </citation>
    <scope>NUCLEOTIDE SEQUENCE</scope>
    <source>
        <strain evidence="4">NSJ-51</strain>
    </source>
</reference>
<evidence type="ECO:0000313" key="4">
    <source>
        <dbReference type="EMBL" id="MBC5732503.1"/>
    </source>
</evidence>
<dbReference type="Proteomes" id="UP000661435">
    <property type="component" value="Unassembled WGS sequence"/>
</dbReference>
<dbReference type="SUPFAM" id="SSF52518">
    <property type="entry name" value="Thiamin diphosphate-binding fold (THDP-binding)"/>
    <property type="match status" value="1"/>
</dbReference>
<dbReference type="InterPro" id="IPR033412">
    <property type="entry name" value="PFOR_II"/>
</dbReference>
<name>A0A8J6JB49_9FIRM</name>
<dbReference type="Pfam" id="PF17147">
    <property type="entry name" value="PFOR_II"/>
    <property type="match status" value="1"/>
</dbReference>
<dbReference type="EMBL" id="JACOPP010000002">
    <property type="protein sequence ID" value="MBC5732503.1"/>
    <property type="molecule type" value="Genomic_DNA"/>
</dbReference>
<dbReference type="Gene3D" id="3.40.50.920">
    <property type="match status" value="1"/>
</dbReference>
<dbReference type="AlphaFoldDB" id="A0A8J6JB49"/>
<feature type="domain" description="Pyruvate flavodoxin/ferredoxin oxidoreductase pyrimidine binding" evidence="2">
    <location>
        <begin position="14"/>
        <end position="230"/>
    </location>
</feature>
<dbReference type="RefSeq" id="WP_186906404.1">
    <property type="nucleotide sequence ID" value="NZ_JACOPP010000002.1"/>
</dbReference>
<accession>A0A8J6JB49</accession>
<protein>
    <submittedName>
        <fullName evidence="4">3-methyl-2-oxobutanoate dehydrogenase subunit VorB</fullName>
    </submittedName>
</protein>
<comment type="caution">
    <text evidence="4">The sequence shown here is derived from an EMBL/GenBank/DDBJ whole genome shotgun (WGS) entry which is preliminary data.</text>
</comment>
<organism evidence="4 5">
    <name type="scientific">Lawsonibacter hominis</name>
    <dbReference type="NCBI Taxonomy" id="2763053"/>
    <lineage>
        <taxon>Bacteria</taxon>
        <taxon>Bacillati</taxon>
        <taxon>Bacillota</taxon>
        <taxon>Clostridia</taxon>
        <taxon>Eubacteriales</taxon>
        <taxon>Oscillospiraceae</taxon>
        <taxon>Lawsonibacter</taxon>
    </lineage>
</organism>
<gene>
    <name evidence="4" type="primary">vorB</name>
    <name evidence="4" type="ORF">H8S57_02020</name>
</gene>
<dbReference type="PANTHER" id="PTHR43088">
    <property type="entry name" value="SUBUNIT OF PYRUVATE:FLAVODOXIN OXIDOREDUCTASE-RELATED"/>
    <property type="match status" value="1"/>
</dbReference>
<dbReference type="Pfam" id="PF01855">
    <property type="entry name" value="POR_N"/>
    <property type="match status" value="1"/>
</dbReference>
<dbReference type="CDD" id="cd07034">
    <property type="entry name" value="TPP_PYR_PFOR_IOR-alpha_like"/>
    <property type="match status" value="1"/>
</dbReference>
<dbReference type="Gene3D" id="3.40.50.970">
    <property type="match status" value="1"/>
</dbReference>
<keyword evidence="5" id="KW-1185">Reference proteome</keyword>
<dbReference type="SUPFAM" id="SSF52922">
    <property type="entry name" value="TK C-terminal domain-like"/>
    <property type="match status" value="1"/>
</dbReference>
<evidence type="ECO:0000259" key="2">
    <source>
        <dbReference type="Pfam" id="PF01855"/>
    </source>
</evidence>
<feature type="domain" description="Pyruvate:ferredoxin oxidoreductase core" evidence="3">
    <location>
        <begin position="253"/>
        <end position="346"/>
    </location>
</feature>
<evidence type="ECO:0000256" key="1">
    <source>
        <dbReference type="ARBA" id="ARBA00023002"/>
    </source>
</evidence>
<evidence type="ECO:0000259" key="3">
    <source>
        <dbReference type="Pfam" id="PF17147"/>
    </source>
</evidence>
<dbReference type="NCBIfam" id="NF005507">
    <property type="entry name" value="PRK07119.1"/>
    <property type="match status" value="1"/>
</dbReference>
<evidence type="ECO:0000313" key="5">
    <source>
        <dbReference type="Proteomes" id="UP000661435"/>
    </source>
</evidence>
<dbReference type="InterPro" id="IPR052368">
    <property type="entry name" value="2-oxoacid_oxidoreductase"/>
</dbReference>